<gene>
    <name evidence="1" type="ORF">RJ641_020810</name>
</gene>
<reference evidence="1 2" key="1">
    <citation type="submission" date="2023-12" db="EMBL/GenBank/DDBJ databases">
        <title>A high-quality genome assembly for Dillenia turbinata (Dilleniales).</title>
        <authorList>
            <person name="Chanderbali A."/>
        </authorList>
    </citation>
    <scope>NUCLEOTIDE SEQUENCE [LARGE SCALE GENOMIC DNA]</scope>
    <source>
        <strain evidence="1">LSX21</strain>
        <tissue evidence="1">Leaf</tissue>
    </source>
</reference>
<dbReference type="EMBL" id="JBAMMX010000025">
    <property type="protein sequence ID" value="KAK6915693.1"/>
    <property type="molecule type" value="Genomic_DNA"/>
</dbReference>
<evidence type="ECO:0000313" key="2">
    <source>
        <dbReference type="Proteomes" id="UP001370490"/>
    </source>
</evidence>
<organism evidence="1 2">
    <name type="scientific">Dillenia turbinata</name>
    <dbReference type="NCBI Taxonomy" id="194707"/>
    <lineage>
        <taxon>Eukaryota</taxon>
        <taxon>Viridiplantae</taxon>
        <taxon>Streptophyta</taxon>
        <taxon>Embryophyta</taxon>
        <taxon>Tracheophyta</taxon>
        <taxon>Spermatophyta</taxon>
        <taxon>Magnoliopsida</taxon>
        <taxon>eudicotyledons</taxon>
        <taxon>Gunneridae</taxon>
        <taxon>Pentapetalae</taxon>
        <taxon>Dilleniales</taxon>
        <taxon>Dilleniaceae</taxon>
        <taxon>Dillenia</taxon>
    </lineage>
</organism>
<comment type="caution">
    <text evidence="1">The sequence shown here is derived from an EMBL/GenBank/DDBJ whole genome shotgun (WGS) entry which is preliminary data.</text>
</comment>
<dbReference type="AlphaFoldDB" id="A0AAN8YZY2"/>
<name>A0AAN8YZY2_9MAGN</name>
<protein>
    <submittedName>
        <fullName evidence="1">Uncharacterized protein</fullName>
    </submittedName>
</protein>
<sequence>MSWSWRWSSPVLDLVTSYFMPDRSNSRAQRSSSSWGFFGGWPAAATGFFSFSYLRNFSVVDNLLWPKNKENYIRPVVPLLNPENFPAQSIKLQQTGNAFRRGVEDIHSWLLGVGKVGKTIIIVVAPFVRVDDLRNPETLHEEFALFYNGVKRARFGYPIVQVKSEDLSLFP</sequence>
<proteinExistence type="predicted"/>
<keyword evidence="2" id="KW-1185">Reference proteome</keyword>
<accession>A0AAN8YZY2</accession>
<evidence type="ECO:0000313" key="1">
    <source>
        <dbReference type="EMBL" id="KAK6915693.1"/>
    </source>
</evidence>
<dbReference type="Proteomes" id="UP001370490">
    <property type="component" value="Unassembled WGS sequence"/>
</dbReference>